<evidence type="ECO:0000313" key="1">
    <source>
        <dbReference type="EMBL" id="UOB15982.1"/>
    </source>
</evidence>
<protein>
    <recommendedName>
        <fullName evidence="3">Lipocalin-like domain-containing protein</fullName>
    </recommendedName>
</protein>
<dbReference type="EMBL" id="CP094358">
    <property type="protein sequence ID" value="UOB15982.1"/>
    <property type="molecule type" value="Genomic_DNA"/>
</dbReference>
<dbReference type="RefSeq" id="WP_255841128.1">
    <property type="nucleotide sequence ID" value="NZ_CP094358.1"/>
</dbReference>
<dbReference type="Proteomes" id="UP000831290">
    <property type="component" value="Chromosome"/>
</dbReference>
<organism evidence="1 2">
    <name type="scientific">Abyssalbus ytuae</name>
    <dbReference type="NCBI Taxonomy" id="2926907"/>
    <lineage>
        <taxon>Bacteria</taxon>
        <taxon>Pseudomonadati</taxon>
        <taxon>Bacteroidota</taxon>
        <taxon>Flavobacteriia</taxon>
        <taxon>Flavobacteriales</taxon>
        <taxon>Flavobacteriaceae</taxon>
        <taxon>Abyssalbus</taxon>
    </lineage>
</organism>
<reference evidence="1" key="1">
    <citation type="submission" date="2022-03" db="EMBL/GenBank/DDBJ databases">
        <title>Description of Abyssus ytuae gen. nov., sp. nov., a novel member of the family Flavobacteriaceae isolated from the sediment of Mariana Trench.</title>
        <authorList>
            <person name="Zhang J."/>
            <person name="Xu X."/>
        </authorList>
    </citation>
    <scope>NUCLEOTIDE SEQUENCE</scope>
    <source>
        <strain evidence="1">MT3330</strain>
    </source>
</reference>
<sequence length="189" mass="21097">MKTIRISFLIFLLTFISCSKDDDNEQGVIDPNVDITGEWNLTDYKIDDGKMTMTFDEGSISGQFSAYGKDYDYAVAFSKDPDIVTSAGSFTLVFTSSFLGVSDTQEILVDTSDLEDEVLNGPWAIEGNNFITEEEGIEVTYQLMELTENKIRFRIDLTQADVLVPVEELEDLGALDIDLSGKLNVTLER</sequence>
<proteinExistence type="predicted"/>
<name>A0A9E6ZVH4_9FLAO</name>
<dbReference type="AlphaFoldDB" id="A0A9E6ZVH4"/>
<gene>
    <name evidence="1" type="ORF">MQE35_09540</name>
</gene>
<dbReference type="KEGG" id="fbm:MQE35_09540"/>
<keyword evidence="2" id="KW-1185">Reference proteome</keyword>
<evidence type="ECO:0000313" key="2">
    <source>
        <dbReference type="Proteomes" id="UP000831290"/>
    </source>
</evidence>
<evidence type="ECO:0008006" key="3">
    <source>
        <dbReference type="Google" id="ProtNLM"/>
    </source>
</evidence>
<accession>A0A9E6ZVH4</accession>
<dbReference type="PROSITE" id="PS51257">
    <property type="entry name" value="PROKAR_LIPOPROTEIN"/>
    <property type="match status" value="1"/>
</dbReference>